<comment type="similarity">
    <text evidence="3">Belongs to the prokaryotic molybdopterin-containing oxidoreductase family.</text>
</comment>
<evidence type="ECO:0000313" key="13">
    <source>
        <dbReference type="Proteomes" id="UP001162800"/>
    </source>
</evidence>
<dbReference type="CDD" id="cd02767">
    <property type="entry name" value="MopB_ydeP"/>
    <property type="match status" value="1"/>
</dbReference>
<dbReference type="SUPFAM" id="SSF50692">
    <property type="entry name" value="ADC-like"/>
    <property type="match status" value="1"/>
</dbReference>
<dbReference type="RefSeq" id="WP_231043782.1">
    <property type="nucleotide sequence ID" value="NZ_CP106882.1"/>
</dbReference>
<dbReference type="Gene3D" id="3.40.228.10">
    <property type="entry name" value="Dimethylsulfoxide Reductase, domain 2"/>
    <property type="match status" value="1"/>
</dbReference>
<comment type="cofactor">
    <cofactor evidence="1">
        <name>Mo-bis(molybdopterin guanine dinucleotide)</name>
        <dbReference type="ChEBI" id="CHEBI:60539"/>
    </cofactor>
</comment>
<evidence type="ECO:0000256" key="2">
    <source>
        <dbReference type="ARBA" id="ARBA00001966"/>
    </source>
</evidence>
<dbReference type="InterPro" id="IPR037951">
    <property type="entry name" value="MopB_CT_YdeP"/>
</dbReference>
<evidence type="ECO:0000256" key="1">
    <source>
        <dbReference type="ARBA" id="ARBA00001942"/>
    </source>
</evidence>
<evidence type="ECO:0000256" key="8">
    <source>
        <dbReference type="ARBA" id="ARBA00023004"/>
    </source>
</evidence>
<dbReference type="PANTHER" id="PTHR43105">
    <property type="entry name" value="RESPIRATORY NITRATE REDUCTASE"/>
    <property type="match status" value="1"/>
</dbReference>
<dbReference type="SUPFAM" id="SSF53706">
    <property type="entry name" value="Formate dehydrogenase/DMSO reductase, domains 1-3"/>
    <property type="match status" value="1"/>
</dbReference>
<dbReference type="NCBIfam" id="TIGR01701">
    <property type="entry name" value="Fdhalpha-like"/>
    <property type="match status" value="1"/>
</dbReference>
<reference evidence="12" key="1">
    <citation type="submission" date="2022-09" db="EMBL/GenBank/DDBJ databases">
        <title>The complete genome of Acidovorax sp. 5MLIR.</title>
        <authorList>
            <person name="Liu L."/>
            <person name="Yue J."/>
            <person name="Yang F."/>
            <person name="Yuan J."/>
            <person name="Li L."/>
        </authorList>
    </citation>
    <scope>NUCLEOTIDE SEQUENCE</scope>
    <source>
        <strain evidence="12">5MLIR</strain>
        <plasmid evidence="12">unnamed1</plasmid>
    </source>
</reference>
<dbReference type="CDD" id="cd02787">
    <property type="entry name" value="MopB_CT_ydeP"/>
    <property type="match status" value="1"/>
</dbReference>
<dbReference type="InterPro" id="IPR010046">
    <property type="entry name" value="Mopterin_OxRdtse_a_bac"/>
</dbReference>
<evidence type="ECO:0000256" key="6">
    <source>
        <dbReference type="ARBA" id="ARBA00022723"/>
    </source>
</evidence>
<evidence type="ECO:0000256" key="9">
    <source>
        <dbReference type="ARBA" id="ARBA00023014"/>
    </source>
</evidence>
<sequence length="768" mass="83897">MAEQKIEFYNGPAGGWGALRSVKNTLLRHDIALKGAKTLLSANQPDGFDCPGCAWPDRNHASSFEFCENGAKAVAAEATARRAGPEFFARHTLAEMMAQSDFWLEDQGRLTHPMRYDAASDRYLPVEWDAAFALIAQQLQALPDPNQAIFYTSGRASNEAAFLYQLFVREYGTNNFPDCSNMCHEASGNGMRAQIGVGKGTVTLDDFEHAEAIFIFGQNPGTNHPRMLGELRAAHKRGARIVSFNPLHERGLERFQDPQSKLEMATLGATPISTHYFQVRAGGDLAAVKGMMKHVLEQEAARGGVLDHAFIAEHTSGFEALAADLQAEEWSVLERESGLGEAQMRAAGEVYIGAASSIVCWGMGITQHMHSVATVQMLVNLLLLRGNLGRPGAGACPVRGHSNVQGDRSMGIWEKPPAALLDRLQQVFGFEPPRDDGVDTVEAIRLMLEGRGKVFIALGGNFAAAAPDTDATWEALRRCDLTVHVATKLNRSHLVHGRDALILPCLGRTEIDVQAGGVQSVSVEDSMSMVHLSGGINAPASELLLSEPAIVARLAAATLAGPGGKGSRTPWLWLIEDYARIRDLIARVFDDFHDFNARVAKPGGFRLRNTASERVWNTASRKAGFMAHAVPRDTPVHRATERLPDQQVFSLMTMRSHDQYNTTVYGMDDRYRGVFGQRRVVFIHAEDIRELGFKDGDWVDLVSAWDDGQERRAERFRLVAYDIPRGNIGAYYPETNPLVPLAATAVGAGTPTSKAVPVLLRAHTGIVG</sequence>
<comment type="cofactor">
    <cofactor evidence="2">
        <name>[4Fe-4S] cluster</name>
        <dbReference type="ChEBI" id="CHEBI:49883"/>
    </cofactor>
</comment>
<dbReference type="EMBL" id="CP106882">
    <property type="protein sequence ID" value="UYG53909.1"/>
    <property type="molecule type" value="Genomic_DNA"/>
</dbReference>
<keyword evidence="13" id="KW-1185">Reference proteome</keyword>
<evidence type="ECO:0000256" key="5">
    <source>
        <dbReference type="ARBA" id="ARBA00022505"/>
    </source>
</evidence>
<keyword evidence="4" id="KW-0004">4Fe-4S</keyword>
<evidence type="ECO:0000256" key="4">
    <source>
        <dbReference type="ARBA" id="ARBA00022485"/>
    </source>
</evidence>
<feature type="domain" description="Molybdopterin dinucleotide-binding" evidence="11">
    <location>
        <begin position="649"/>
        <end position="755"/>
    </location>
</feature>
<dbReference type="InterPro" id="IPR006657">
    <property type="entry name" value="MoPterin_dinucl-bd_dom"/>
</dbReference>
<gene>
    <name evidence="12" type="ORF">M9799_18430</name>
</gene>
<dbReference type="InterPro" id="IPR041953">
    <property type="entry name" value="YdeP_MopB"/>
</dbReference>
<geneLocation type="plasmid" evidence="12 13">
    <name>unnamed1</name>
</geneLocation>
<dbReference type="Pfam" id="PF00384">
    <property type="entry name" value="Molybdopterin"/>
    <property type="match status" value="1"/>
</dbReference>
<dbReference type="Gene3D" id="2.40.40.20">
    <property type="match status" value="1"/>
</dbReference>
<dbReference type="InterPro" id="IPR009010">
    <property type="entry name" value="Asp_de-COase-like_dom_sf"/>
</dbReference>
<evidence type="ECO:0000256" key="3">
    <source>
        <dbReference type="ARBA" id="ARBA00010312"/>
    </source>
</evidence>
<evidence type="ECO:0000256" key="7">
    <source>
        <dbReference type="ARBA" id="ARBA00023002"/>
    </source>
</evidence>
<keyword evidence="8" id="KW-0408">Iron</keyword>
<keyword evidence="6" id="KW-0479">Metal-binding</keyword>
<organism evidence="12 13">
    <name type="scientific">Comamonas endophytica</name>
    <dbReference type="NCBI Taxonomy" id="2949090"/>
    <lineage>
        <taxon>Bacteria</taxon>
        <taxon>Pseudomonadati</taxon>
        <taxon>Pseudomonadota</taxon>
        <taxon>Betaproteobacteria</taxon>
        <taxon>Burkholderiales</taxon>
        <taxon>Comamonadaceae</taxon>
        <taxon>Comamonas</taxon>
    </lineage>
</organism>
<proteinExistence type="inferred from homology"/>
<dbReference type="InterPro" id="IPR050123">
    <property type="entry name" value="Prok_molybdopt-oxidoreductase"/>
</dbReference>
<dbReference type="PIRSF" id="PIRSF000144">
    <property type="entry name" value="CbbBc"/>
    <property type="match status" value="1"/>
</dbReference>
<dbReference type="InterPro" id="IPR006656">
    <property type="entry name" value="Mopterin_OxRdtase"/>
</dbReference>
<dbReference type="Gene3D" id="3.40.50.740">
    <property type="match status" value="1"/>
</dbReference>
<evidence type="ECO:0000313" key="12">
    <source>
        <dbReference type="EMBL" id="UYG53909.1"/>
    </source>
</evidence>
<keyword evidence="5" id="KW-0500">Molybdenum</keyword>
<evidence type="ECO:0000259" key="11">
    <source>
        <dbReference type="Pfam" id="PF01568"/>
    </source>
</evidence>
<feature type="domain" description="Molybdopterin oxidoreductase" evidence="10">
    <location>
        <begin position="109"/>
        <end position="484"/>
    </location>
</feature>
<keyword evidence="12" id="KW-0614">Plasmid</keyword>
<dbReference type="Pfam" id="PF01568">
    <property type="entry name" value="Molydop_binding"/>
    <property type="match status" value="1"/>
</dbReference>
<keyword evidence="9" id="KW-0411">Iron-sulfur</keyword>
<accession>A0ABY6GFN5</accession>
<dbReference type="Proteomes" id="UP001162800">
    <property type="component" value="Plasmid unnamed1"/>
</dbReference>
<name>A0ABY6GFN5_9BURK</name>
<keyword evidence="7" id="KW-0560">Oxidoreductase</keyword>
<protein>
    <submittedName>
        <fullName evidence="12">FdhF/YdeP family oxidoreductase</fullName>
    </submittedName>
</protein>
<dbReference type="PANTHER" id="PTHR43105:SF4">
    <property type="entry name" value="PROTEIN YDEP"/>
    <property type="match status" value="1"/>
</dbReference>
<evidence type="ECO:0000259" key="10">
    <source>
        <dbReference type="Pfam" id="PF00384"/>
    </source>
</evidence>